<keyword evidence="1" id="KW-0812">Transmembrane</keyword>
<name>A0AAV5ADV3_9AGAM</name>
<comment type="caution">
    <text evidence="2">The sequence shown here is derived from an EMBL/GenBank/DDBJ whole genome shotgun (WGS) entry which is preliminary data.</text>
</comment>
<evidence type="ECO:0000313" key="3">
    <source>
        <dbReference type="Proteomes" id="UP001050691"/>
    </source>
</evidence>
<sequence>MNNETIQTIPVEEVTFLQTSVCDNLNFSINAIAVLPRIGVQGLIALRTYALCQGYQPMTIALFIAYSAGLAIQIYGLNPYLPALNLIGNLSIVLTDALAFSTVIRQTWGLWKEKRRLQLQTNADFVTLLLQQGVLRFSFVLLVTPTAFIISYFSHAVTYLIFW</sequence>
<feature type="transmembrane region" description="Helical" evidence="1">
    <location>
        <begin position="58"/>
        <end position="77"/>
    </location>
</feature>
<feature type="transmembrane region" description="Helical" evidence="1">
    <location>
        <begin position="139"/>
        <end position="162"/>
    </location>
</feature>
<keyword evidence="1" id="KW-1133">Transmembrane helix</keyword>
<proteinExistence type="predicted"/>
<dbReference type="Proteomes" id="UP001050691">
    <property type="component" value="Unassembled WGS sequence"/>
</dbReference>
<dbReference type="EMBL" id="BPWL01000005">
    <property type="protein sequence ID" value="GJJ10105.1"/>
    <property type="molecule type" value="Genomic_DNA"/>
</dbReference>
<dbReference type="AlphaFoldDB" id="A0AAV5ADV3"/>
<keyword evidence="3" id="KW-1185">Reference proteome</keyword>
<reference evidence="2" key="1">
    <citation type="submission" date="2021-10" db="EMBL/GenBank/DDBJ databases">
        <title>De novo Genome Assembly of Clathrus columnatus (Basidiomycota, Fungi) Using Illumina and Nanopore Sequence Data.</title>
        <authorList>
            <person name="Ogiso-Tanaka E."/>
            <person name="Itagaki H."/>
            <person name="Hosoya T."/>
            <person name="Hosaka K."/>
        </authorList>
    </citation>
    <scope>NUCLEOTIDE SEQUENCE</scope>
    <source>
        <strain evidence="2">MO-923</strain>
    </source>
</reference>
<feature type="transmembrane region" description="Helical" evidence="1">
    <location>
        <begin position="83"/>
        <end position="104"/>
    </location>
</feature>
<gene>
    <name evidence="2" type="ORF">Clacol_004331</name>
</gene>
<organism evidence="2 3">
    <name type="scientific">Clathrus columnatus</name>
    <dbReference type="NCBI Taxonomy" id="1419009"/>
    <lineage>
        <taxon>Eukaryota</taxon>
        <taxon>Fungi</taxon>
        <taxon>Dikarya</taxon>
        <taxon>Basidiomycota</taxon>
        <taxon>Agaricomycotina</taxon>
        <taxon>Agaricomycetes</taxon>
        <taxon>Phallomycetidae</taxon>
        <taxon>Phallales</taxon>
        <taxon>Clathraceae</taxon>
        <taxon>Clathrus</taxon>
    </lineage>
</organism>
<protein>
    <submittedName>
        <fullName evidence="2">Uncharacterized protein</fullName>
    </submittedName>
</protein>
<evidence type="ECO:0000313" key="2">
    <source>
        <dbReference type="EMBL" id="GJJ10105.1"/>
    </source>
</evidence>
<accession>A0AAV5ADV3</accession>
<keyword evidence="1" id="KW-0472">Membrane</keyword>
<evidence type="ECO:0000256" key="1">
    <source>
        <dbReference type="SAM" id="Phobius"/>
    </source>
</evidence>